<keyword evidence="1" id="KW-0812">Transmembrane</keyword>
<reference evidence="2" key="1">
    <citation type="submission" date="2021-02" db="EMBL/GenBank/DDBJ databases">
        <title>Skermanella TT6 skin isolate.</title>
        <authorList>
            <person name="Lee K."/>
            <person name="Ganzorig M."/>
        </authorList>
    </citation>
    <scope>NUCLEOTIDE SEQUENCE</scope>
    <source>
        <strain evidence="2">TT6</strain>
    </source>
</reference>
<keyword evidence="1" id="KW-1133">Transmembrane helix</keyword>
<proteinExistence type="predicted"/>
<sequence>MRQQLFAEYRPGTLSSQGPSYFLLTILLISALLVLIGFTGIKITEFLQDPKLLQSGANTPYGGLWQQVLLFVAWLNESHTHPNYSDLLLLFTLGLAYLLPAVVADVRRHTDRKFIIALNVFLGWTGFGWLAAFVWSLLPRRGLRSLGKELVTSTEPFMRSGSERLGKELRPLVREVTTKLDAATGGRLRAYEPPLEGVASLIERIALRRNAEGHIELRLRVLLPIGTQIKVSVSPEAAPDEFTYTARISIGNELWIAGISRHGRPWPEGVYRIVIRADFEHGVQDDHVVAATGENGVKLPHSATQPADPEFPHHARVLHEELKLTFPPVDQATKAIEAVKLAKLHVQSKGDSSRYVEEIVRLRFQSVADDALIDEPWRAERSGDRVWTVRLHYAKQGKTVVAEWSYEEEGSGVKYLNPNAKALSFG</sequence>
<feature type="transmembrane region" description="Helical" evidence="1">
    <location>
        <begin position="87"/>
        <end position="104"/>
    </location>
</feature>
<evidence type="ECO:0000256" key="1">
    <source>
        <dbReference type="SAM" id="Phobius"/>
    </source>
</evidence>
<dbReference type="Proteomes" id="UP000595197">
    <property type="component" value="Chromosome"/>
</dbReference>
<feature type="transmembrane region" description="Helical" evidence="1">
    <location>
        <begin position="116"/>
        <end position="138"/>
    </location>
</feature>
<organism evidence="2 3">
    <name type="scientific">Skermanella cutis</name>
    <dbReference type="NCBI Taxonomy" id="2775420"/>
    <lineage>
        <taxon>Bacteria</taxon>
        <taxon>Pseudomonadati</taxon>
        <taxon>Pseudomonadota</taxon>
        <taxon>Alphaproteobacteria</taxon>
        <taxon>Rhodospirillales</taxon>
        <taxon>Azospirillaceae</taxon>
        <taxon>Skermanella</taxon>
    </lineage>
</organism>
<dbReference type="InterPro" id="IPR016410">
    <property type="entry name" value="Phage_imm"/>
</dbReference>
<accession>A0ABX7AZN9</accession>
<evidence type="ECO:0000313" key="2">
    <source>
        <dbReference type="EMBL" id="QQP87545.1"/>
    </source>
</evidence>
<gene>
    <name evidence="2" type="ORF">IGS68_15705</name>
</gene>
<evidence type="ECO:0000313" key="3">
    <source>
        <dbReference type="Proteomes" id="UP000595197"/>
    </source>
</evidence>
<dbReference type="EMBL" id="CP067420">
    <property type="protein sequence ID" value="QQP87545.1"/>
    <property type="molecule type" value="Genomic_DNA"/>
</dbReference>
<protein>
    <submittedName>
        <fullName evidence="2">Superinfection immunity protein</fullName>
    </submittedName>
</protein>
<name>A0ABX7AZN9_9PROT</name>
<dbReference type="Pfam" id="PF14373">
    <property type="entry name" value="Imm_superinfect"/>
    <property type="match status" value="1"/>
</dbReference>
<keyword evidence="3" id="KW-1185">Reference proteome</keyword>
<feature type="transmembrane region" description="Helical" evidence="1">
    <location>
        <begin position="21"/>
        <end position="41"/>
    </location>
</feature>
<dbReference type="RefSeq" id="WP_201070872.1">
    <property type="nucleotide sequence ID" value="NZ_CP067420.1"/>
</dbReference>
<keyword evidence="1" id="KW-0472">Membrane</keyword>